<keyword evidence="1" id="KW-0678">Repressor</keyword>
<name>A0A927BXB3_9BACL</name>
<dbReference type="Proteomes" id="UP000621560">
    <property type="component" value="Unassembled WGS sequence"/>
</dbReference>
<dbReference type="SUPFAM" id="SSF47413">
    <property type="entry name" value="lambda repressor-like DNA-binding domains"/>
    <property type="match status" value="1"/>
</dbReference>
<dbReference type="InterPro" id="IPR000843">
    <property type="entry name" value="HTH_LacI"/>
</dbReference>
<dbReference type="PANTHER" id="PTHR30146:SF148">
    <property type="entry name" value="HTH-TYPE TRANSCRIPTIONAL REPRESSOR PURR-RELATED"/>
    <property type="match status" value="1"/>
</dbReference>
<dbReference type="GO" id="GO:0003700">
    <property type="term" value="F:DNA-binding transcription factor activity"/>
    <property type="evidence" value="ECO:0007669"/>
    <property type="project" value="TreeGrafter"/>
</dbReference>
<gene>
    <name evidence="6" type="ORF">IDH44_18545</name>
</gene>
<evidence type="ECO:0000313" key="6">
    <source>
        <dbReference type="EMBL" id="MBD2847204.1"/>
    </source>
</evidence>
<dbReference type="Gene3D" id="1.10.260.40">
    <property type="entry name" value="lambda repressor-like DNA-binding domains"/>
    <property type="match status" value="1"/>
</dbReference>
<evidence type="ECO:0000256" key="4">
    <source>
        <dbReference type="ARBA" id="ARBA00023163"/>
    </source>
</evidence>
<organism evidence="6 7">
    <name type="scientific">Paenibacillus sabuli</name>
    <dbReference type="NCBI Taxonomy" id="2772509"/>
    <lineage>
        <taxon>Bacteria</taxon>
        <taxon>Bacillati</taxon>
        <taxon>Bacillota</taxon>
        <taxon>Bacilli</taxon>
        <taxon>Bacillales</taxon>
        <taxon>Paenibacillaceae</taxon>
        <taxon>Paenibacillus</taxon>
    </lineage>
</organism>
<comment type="caution">
    <text evidence="6">The sequence shown here is derived from an EMBL/GenBank/DDBJ whole genome shotgun (WGS) entry which is preliminary data.</text>
</comment>
<dbReference type="SMART" id="SM00354">
    <property type="entry name" value="HTH_LACI"/>
    <property type="match status" value="1"/>
</dbReference>
<reference evidence="6" key="1">
    <citation type="submission" date="2020-09" db="EMBL/GenBank/DDBJ databases">
        <title>A novel bacterium of genus Paenibacillus, isolated from South China Sea.</title>
        <authorList>
            <person name="Huang H."/>
            <person name="Mo K."/>
            <person name="Hu Y."/>
        </authorList>
    </citation>
    <scope>NUCLEOTIDE SEQUENCE</scope>
    <source>
        <strain evidence="6">IB182496</strain>
    </source>
</reference>
<feature type="domain" description="HTH lacI-type" evidence="5">
    <location>
        <begin position="10"/>
        <end position="61"/>
    </location>
</feature>
<keyword evidence="2" id="KW-0805">Transcription regulation</keyword>
<protein>
    <submittedName>
        <fullName evidence="6">LacI family DNA-binding transcriptional regulator</fullName>
    </submittedName>
</protein>
<evidence type="ECO:0000313" key="7">
    <source>
        <dbReference type="Proteomes" id="UP000621560"/>
    </source>
</evidence>
<dbReference type="CDD" id="cd06267">
    <property type="entry name" value="PBP1_LacI_sugar_binding-like"/>
    <property type="match status" value="1"/>
</dbReference>
<evidence type="ECO:0000256" key="3">
    <source>
        <dbReference type="ARBA" id="ARBA00023125"/>
    </source>
</evidence>
<dbReference type="AlphaFoldDB" id="A0A927BXB3"/>
<evidence type="ECO:0000256" key="1">
    <source>
        <dbReference type="ARBA" id="ARBA00022491"/>
    </source>
</evidence>
<dbReference type="EMBL" id="JACXIZ010000034">
    <property type="protein sequence ID" value="MBD2847204.1"/>
    <property type="molecule type" value="Genomic_DNA"/>
</dbReference>
<dbReference type="InterPro" id="IPR028082">
    <property type="entry name" value="Peripla_BP_I"/>
</dbReference>
<dbReference type="Gene3D" id="3.40.50.2300">
    <property type="match status" value="2"/>
</dbReference>
<proteinExistence type="predicted"/>
<sequence>MQEEGLILRKEVAKLAGVSEATVSRVMNGARPVREATRRKVLEAAERLGYVPSALAQQFARKRSGNIGVIVPYVPKVRLFSTYYFSEILSGIGEAAQQRGYDMLLMFRSPYEARDYERLYRTRKVDACVMLGSQDTPGELEALARLAEADHPFVLVNQRFDGAPFGTVEADHEQGGYEATRHLLGRGCRRIALLNGPLVYSNSADRLTGYRRALAEAGLPADPGLCYAGNYSRTSGAAAAPALAEAIAQGRVDGVFAANDRMAIGLLQGLRERGLLPGADVALIGYDDSEAARLTEPQLSSVAVPFHALGVRAAQRLLGRTADGSPADDASPVLVEKLPVQLVARASSLTYTPSV</sequence>
<dbReference type="RefSeq" id="WP_190920302.1">
    <property type="nucleotide sequence ID" value="NZ_JACXIZ010000034.1"/>
</dbReference>
<keyword evidence="3 6" id="KW-0238">DNA-binding</keyword>
<keyword evidence="7" id="KW-1185">Reference proteome</keyword>
<keyword evidence="4" id="KW-0804">Transcription</keyword>
<dbReference type="PROSITE" id="PS50932">
    <property type="entry name" value="HTH_LACI_2"/>
    <property type="match status" value="1"/>
</dbReference>
<dbReference type="SUPFAM" id="SSF53822">
    <property type="entry name" value="Periplasmic binding protein-like I"/>
    <property type="match status" value="1"/>
</dbReference>
<dbReference type="Pfam" id="PF00356">
    <property type="entry name" value="LacI"/>
    <property type="match status" value="1"/>
</dbReference>
<dbReference type="CDD" id="cd01392">
    <property type="entry name" value="HTH_LacI"/>
    <property type="match status" value="1"/>
</dbReference>
<accession>A0A927BXB3</accession>
<dbReference type="Pfam" id="PF13377">
    <property type="entry name" value="Peripla_BP_3"/>
    <property type="match status" value="1"/>
</dbReference>
<dbReference type="PANTHER" id="PTHR30146">
    <property type="entry name" value="LACI-RELATED TRANSCRIPTIONAL REPRESSOR"/>
    <property type="match status" value="1"/>
</dbReference>
<evidence type="ECO:0000259" key="5">
    <source>
        <dbReference type="PROSITE" id="PS50932"/>
    </source>
</evidence>
<evidence type="ECO:0000256" key="2">
    <source>
        <dbReference type="ARBA" id="ARBA00023015"/>
    </source>
</evidence>
<dbReference type="InterPro" id="IPR046335">
    <property type="entry name" value="LacI/GalR-like_sensor"/>
</dbReference>
<dbReference type="GO" id="GO:0000976">
    <property type="term" value="F:transcription cis-regulatory region binding"/>
    <property type="evidence" value="ECO:0007669"/>
    <property type="project" value="TreeGrafter"/>
</dbReference>
<dbReference type="InterPro" id="IPR010982">
    <property type="entry name" value="Lambda_DNA-bd_dom_sf"/>
</dbReference>